<proteinExistence type="predicted"/>
<dbReference type="Proteomes" id="UP000185210">
    <property type="component" value="Unassembled WGS sequence"/>
</dbReference>
<dbReference type="RefSeq" id="WP_131804743.1">
    <property type="nucleotide sequence ID" value="NZ_FRZT01000017.1"/>
</dbReference>
<evidence type="ECO:0000313" key="2">
    <source>
        <dbReference type="Proteomes" id="UP000185210"/>
    </source>
</evidence>
<name>A0AB38D0T9_9MYCO</name>
<dbReference type="EMBL" id="FSHM01000004">
    <property type="protein sequence ID" value="SIB23558.1"/>
    <property type="molecule type" value="Genomic_DNA"/>
</dbReference>
<sequence>MTDRDRLVQRVEWALHRVHQSNGYLDTAQQIVDALADLFPGEVEAARKIQELTSELESMRFRRDTAVIQLRAHTARREHNKDLARPL</sequence>
<evidence type="ECO:0000313" key="1">
    <source>
        <dbReference type="EMBL" id="SIB23558.1"/>
    </source>
</evidence>
<reference evidence="1 2" key="1">
    <citation type="submission" date="2016-11" db="EMBL/GenBank/DDBJ databases">
        <authorList>
            <consortium name="Pathogen Informatics"/>
        </authorList>
    </citation>
    <scope>NUCLEOTIDE SEQUENCE [LARGE SCALE GENOMIC DNA]</scope>
    <source>
        <strain evidence="1 2">104</strain>
    </source>
</reference>
<organism evidence="1 2">
    <name type="scientific">Mycobacteroides abscessus subsp. abscessus</name>
    <dbReference type="NCBI Taxonomy" id="1185650"/>
    <lineage>
        <taxon>Bacteria</taxon>
        <taxon>Bacillati</taxon>
        <taxon>Actinomycetota</taxon>
        <taxon>Actinomycetes</taxon>
        <taxon>Mycobacteriales</taxon>
        <taxon>Mycobacteriaceae</taxon>
        <taxon>Mycobacteroides</taxon>
        <taxon>Mycobacteroides abscessus</taxon>
    </lineage>
</organism>
<gene>
    <name evidence="1" type="ORF">SAMEA2070301_03329</name>
</gene>
<dbReference type="AlphaFoldDB" id="A0AB38D0T9"/>
<protein>
    <submittedName>
        <fullName evidence="1">Uncharacterized protein</fullName>
    </submittedName>
</protein>
<accession>A0AB38D0T9</accession>
<comment type="caution">
    <text evidence="1">The sequence shown here is derived from an EMBL/GenBank/DDBJ whole genome shotgun (WGS) entry which is preliminary data.</text>
</comment>